<organism evidence="4 5">
    <name type="scientific">Ramazzottius varieornatus</name>
    <name type="common">Water bear</name>
    <name type="synonym">Tardigrade</name>
    <dbReference type="NCBI Taxonomy" id="947166"/>
    <lineage>
        <taxon>Eukaryota</taxon>
        <taxon>Metazoa</taxon>
        <taxon>Ecdysozoa</taxon>
        <taxon>Tardigrada</taxon>
        <taxon>Eutardigrada</taxon>
        <taxon>Parachela</taxon>
        <taxon>Hypsibioidea</taxon>
        <taxon>Ramazzottiidae</taxon>
        <taxon>Ramazzottius</taxon>
    </lineage>
</organism>
<protein>
    <recommendedName>
        <fullName evidence="3">C2H2-type domain-containing protein</fullName>
    </recommendedName>
</protein>
<evidence type="ECO:0000313" key="4">
    <source>
        <dbReference type="EMBL" id="GAU91161.1"/>
    </source>
</evidence>
<accession>A0A1D1UNZ2</accession>
<dbReference type="OrthoDB" id="10525273at2759"/>
<dbReference type="AlphaFoldDB" id="A0A1D1UNZ2"/>
<sequence length="173" mass="19425">MDVCAKTKAIPGPSSRYKRQKNEEASQDEKTFQTICEVAKESGFLLYRVIDDEDSDIAALLCGLCPEHFSTDEERAFQRHILHHFDEGGVSGKFVCPYSFTGCTFCASEALELDRHIRSHTDPRPEALAADTSAPPAHKLVLHFPKPMDGIWINLEEKTDKHDSSEEPTSMEL</sequence>
<feature type="domain" description="C2H2-type" evidence="3">
    <location>
        <begin position="94"/>
        <end position="125"/>
    </location>
</feature>
<gene>
    <name evidence="4" type="primary">RvY_03472-1</name>
    <name evidence="4" type="synonym">RvY_03472.1</name>
    <name evidence="4" type="ORF">RvY_03472</name>
</gene>
<feature type="region of interest" description="Disordered" evidence="2">
    <location>
        <begin position="1"/>
        <end position="26"/>
    </location>
</feature>
<dbReference type="InterPro" id="IPR013087">
    <property type="entry name" value="Znf_C2H2_type"/>
</dbReference>
<dbReference type="GO" id="GO:0008270">
    <property type="term" value="F:zinc ion binding"/>
    <property type="evidence" value="ECO:0007669"/>
    <property type="project" value="UniProtKB-KW"/>
</dbReference>
<reference evidence="4 5" key="1">
    <citation type="journal article" date="2016" name="Nat. Commun.">
        <title>Extremotolerant tardigrade genome and improved radiotolerance of human cultured cells by tardigrade-unique protein.</title>
        <authorList>
            <person name="Hashimoto T."/>
            <person name="Horikawa D.D."/>
            <person name="Saito Y."/>
            <person name="Kuwahara H."/>
            <person name="Kozuka-Hata H."/>
            <person name="Shin-I T."/>
            <person name="Minakuchi Y."/>
            <person name="Ohishi K."/>
            <person name="Motoyama A."/>
            <person name="Aizu T."/>
            <person name="Enomoto A."/>
            <person name="Kondo K."/>
            <person name="Tanaka S."/>
            <person name="Hara Y."/>
            <person name="Koshikawa S."/>
            <person name="Sagara H."/>
            <person name="Miura T."/>
            <person name="Yokobori S."/>
            <person name="Miyagawa K."/>
            <person name="Suzuki Y."/>
            <person name="Kubo T."/>
            <person name="Oyama M."/>
            <person name="Kohara Y."/>
            <person name="Fujiyama A."/>
            <person name="Arakawa K."/>
            <person name="Katayama T."/>
            <person name="Toyoda A."/>
            <person name="Kunieda T."/>
        </authorList>
    </citation>
    <scope>NUCLEOTIDE SEQUENCE [LARGE SCALE GENOMIC DNA]</scope>
    <source>
        <strain evidence="4 5">YOKOZUNA-1</strain>
    </source>
</reference>
<keyword evidence="5" id="KW-1185">Reference proteome</keyword>
<keyword evidence="1" id="KW-0479">Metal-binding</keyword>
<evidence type="ECO:0000256" key="1">
    <source>
        <dbReference type="PROSITE-ProRule" id="PRU00042"/>
    </source>
</evidence>
<dbReference type="PROSITE" id="PS50157">
    <property type="entry name" value="ZINC_FINGER_C2H2_2"/>
    <property type="match status" value="1"/>
</dbReference>
<comment type="caution">
    <text evidence="4">The sequence shown here is derived from an EMBL/GenBank/DDBJ whole genome shotgun (WGS) entry which is preliminary data.</text>
</comment>
<dbReference type="EMBL" id="BDGG01000002">
    <property type="protein sequence ID" value="GAU91161.1"/>
    <property type="molecule type" value="Genomic_DNA"/>
</dbReference>
<dbReference type="Proteomes" id="UP000186922">
    <property type="component" value="Unassembled WGS sequence"/>
</dbReference>
<evidence type="ECO:0000256" key="2">
    <source>
        <dbReference type="SAM" id="MobiDB-lite"/>
    </source>
</evidence>
<evidence type="ECO:0000313" key="5">
    <source>
        <dbReference type="Proteomes" id="UP000186922"/>
    </source>
</evidence>
<proteinExistence type="predicted"/>
<keyword evidence="1" id="KW-0862">Zinc</keyword>
<evidence type="ECO:0000259" key="3">
    <source>
        <dbReference type="PROSITE" id="PS50157"/>
    </source>
</evidence>
<keyword evidence="1" id="KW-0863">Zinc-finger</keyword>
<name>A0A1D1UNZ2_RAMVA</name>